<dbReference type="Proteomes" id="UP000054279">
    <property type="component" value="Unassembled WGS sequence"/>
</dbReference>
<dbReference type="InterPro" id="IPR000028">
    <property type="entry name" value="Chloroperoxidase"/>
</dbReference>
<evidence type="ECO:0000256" key="3">
    <source>
        <dbReference type="ARBA" id="ARBA00022617"/>
    </source>
</evidence>
<dbReference type="Pfam" id="PF01328">
    <property type="entry name" value="Peroxidase_2"/>
    <property type="match status" value="1"/>
</dbReference>
<dbReference type="Gene3D" id="1.10.489.10">
    <property type="entry name" value="Chloroperoxidase-like"/>
    <property type="match status" value="1"/>
</dbReference>
<reference evidence="10 11" key="1">
    <citation type="submission" date="2014-06" db="EMBL/GenBank/DDBJ databases">
        <title>Evolutionary Origins and Diversification of the Mycorrhizal Mutualists.</title>
        <authorList>
            <consortium name="DOE Joint Genome Institute"/>
            <consortium name="Mycorrhizal Genomics Consortium"/>
            <person name="Kohler A."/>
            <person name="Kuo A."/>
            <person name="Nagy L.G."/>
            <person name="Floudas D."/>
            <person name="Copeland A."/>
            <person name="Barry K.W."/>
            <person name="Cichocki N."/>
            <person name="Veneault-Fourrey C."/>
            <person name="LaButti K."/>
            <person name="Lindquist E.A."/>
            <person name="Lipzen A."/>
            <person name="Lundell T."/>
            <person name="Morin E."/>
            <person name="Murat C."/>
            <person name="Riley R."/>
            <person name="Ohm R."/>
            <person name="Sun H."/>
            <person name="Tunlid A."/>
            <person name="Henrissat B."/>
            <person name="Grigoriev I.V."/>
            <person name="Hibbett D.S."/>
            <person name="Martin F."/>
        </authorList>
    </citation>
    <scope>NUCLEOTIDE SEQUENCE [LARGE SCALE GENOMIC DNA]</scope>
    <source>
        <strain evidence="10 11">SS14</strain>
    </source>
</reference>
<evidence type="ECO:0000259" key="9">
    <source>
        <dbReference type="PROSITE" id="PS51405"/>
    </source>
</evidence>
<dbReference type="InterPro" id="IPR036851">
    <property type="entry name" value="Chloroperoxidase-like_sf"/>
</dbReference>
<feature type="signal peptide" evidence="8">
    <location>
        <begin position="1"/>
        <end position="19"/>
    </location>
</feature>
<dbReference type="SMR" id="A0A0C9V3Y4"/>
<keyword evidence="5" id="KW-0560">Oxidoreductase</keyword>
<dbReference type="PROSITE" id="PS51405">
    <property type="entry name" value="HEME_HALOPEROXIDASE"/>
    <property type="match status" value="1"/>
</dbReference>
<gene>
    <name evidence="10" type="ORF">M422DRAFT_184834</name>
</gene>
<comment type="similarity">
    <text evidence="7">Belongs to the chloroperoxidase family.</text>
</comment>
<evidence type="ECO:0000256" key="5">
    <source>
        <dbReference type="ARBA" id="ARBA00023002"/>
    </source>
</evidence>
<dbReference type="PANTHER" id="PTHR33577:SF16">
    <property type="entry name" value="HEME HALOPEROXIDASE FAMILY PROFILE DOMAIN-CONTAINING PROTEIN"/>
    <property type="match status" value="1"/>
</dbReference>
<evidence type="ECO:0000256" key="6">
    <source>
        <dbReference type="ARBA" id="ARBA00023004"/>
    </source>
</evidence>
<keyword evidence="2" id="KW-0575">Peroxidase</keyword>
<dbReference type="GO" id="GO:0046872">
    <property type="term" value="F:metal ion binding"/>
    <property type="evidence" value="ECO:0007669"/>
    <property type="project" value="UniProtKB-KW"/>
</dbReference>
<evidence type="ECO:0000256" key="7">
    <source>
        <dbReference type="ARBA" id="ARBA00025795"/>
    </source>
</evidence>
<accession>A0A0C9V3Y4</accession>
<evidence type="ECO:0000256" key="2">
    <source>
        <dbReference type="ARBA" id="ARBA00022559"/>
    </source>
</evidence>
<evidence type="ECO:0000313" key="11">
    <source>
        <dbReference type="Proteomes" id="UP000054279"/>
    </source>
</evidence>
<dbReference type="HOGENOM" id="CLU_029871_0_0_1"/>
<keyword evidence="11" id="KW-1185">Reference proteome</keyword>
<name>A0A0C9V3Y4_SPHS4</name>
<dbReference type="GO" id="GO:0004601">
    <property type="term" value="F:peroxidase activity"/>
    <property type="evidence" value="ECO:0007669"/>
    <property type="project" value="UniProtKB-KW"/>
</dbReference>
<organism evidence="10 11">
    <name type="scientific">Sphaerobolus stellatus (strain SS14)</name>
    <dbReference type="NCBI Taxonomy" id="990650"/>
    <lineage>
        <taxon>Eukaryota</taxon>
        <taxon>Fungi</taxon>
        <taxon>Dikarya</taxon>
        <taxon>Basidiomycota</taxon>
        <taxon>Agaricomycotina</taxon>
        <taxon>Agaricomycetes</taxon>
        <taxon>Phallomycetidae</taxon>
        <taxon>Geastrales</taxon>
        <taxon>Sphaerobolaceae</taxon>
        <taxon>Sphaerobolus</taxon>
    </lineage>
</organism>
<dbReference type="AlphaFoldDB" id="A0A0C9V3Y4"/>
<evidence type="ECO:0000313" key="10">
    <source>
        <dbReference type="EMBL" id="KIJ32220.1"/>
    </source>
</evidence>
<dbReference type="OrthoDB" id="407298at2759"/>
<evidence type="ECO:0000256" key="8">
    <source>
        <dbReference type="SAM" id="SignalP"/>
    </source>
</evidence>
<keyword evidence="3" id="KW-0349">Heme</keyword>
<sequence>MAKFSTLFVFSALAIQVIALPYYRSLAGLSERELEGILPRLNVVTPPPPPPGPSNHTCVKLVNDAAHPFMTLQDGDIRGPCPGLNTLASHGYLPRNGIATPAQIINAVQDGFSMDNGFAILLAYATILVDGNPLTNLMSIGGKSPLTGMDPPQPAIVGGLDTHAVFEGDTSMTRADSFFGDNHSFNQTLFDQFANFSNQFGDGNYNLTAAEEYRFFRIQQSIAENPQFSFISPRFFTAYFESAFPLVFFVDGRQADGQLSMENATSFFRDMQFPDDFHRADGSKTADLVNNAATAIFSAHPMQPGGNNGTVNSYTFDPNSANLTEGCKLYTDFVNNVVVPLYPTPQGALKVNLNANLGFLFSAFPNCTQVFPYGQRGGTGWPFVSVIMDFCVGRIKC</sequence>
<keyword evidence="4" id="KW-0479">Metal-binding</keyword>
<dbReference type="EMBL" id="KN837230">
    <property type="protein sequence ID" value="KIJ32220.1"/>
    <property type="molecule type" value="Genomic_DNA"/>
</dbReference>
<feature type="chain" id="PRO_5002204540" description="Heme haloperoxidase family profile domain-containing protein" evidence="8">
    <location>
        <begin position="20"/>
        <end position="397"/>
    </location>
</feature>
<keyword evidence="6" id="KW-0408">Iron</keyword>
<protein>
    <recommendedName>
        <fullName evidence="9">Heme haloperoxidase family profile domain-containing protein</fullName>
    </recommendedName>
</protein>
<feature type="domain" description="Heme haloperoxidase family profile" evidence="9">
    <location>
        <begin position="65"/>
        <end position="290"/>
    </location>
</feature>
<keyword evidence="8" id="KW-0732">Signal</keyword>
<dbReference type="SUPFAM" id="SSF47571">
    <property type="entry name" value="Cloroperoxidase"/>
    <property type="match status" value="1"/>
</dbReference>
<dbReference type="PANTHER" id="PTHR33577">
    <property type="entry name" value="STERIGMATOCYSTIN BIOSYNTHESIS PEROXIDASE STCC-RELATED"/>
    <property type="match status" value="1"/>
</dbReference>
<proteinExistence type="inferred from homology"/>
<evidence type="ECO:0000256" key="4">
    <source>
        <dbReference type="ARBA" id="ARBA00022723"/>
    </source>
</evidence>
<comment type="cofactor">
    <cofactor evidence="1">
        <name>heme b</name>
        <dbReference type="ChEBI" id="CHEBI:60344"/>
    </cofactor>
</comment>
<evidence type="ECO:0000256" key="1">
    <source>
        <dbReference type="ARBA" id="ARBA00001970"/>
    </source>
</evidence>